<dbReference type="GO" id="GO:0050515">
    <property type="term" value="F:4-(cytidine 5'-diphospho)-2-C-methyl-D-erythritol kinase activity"/>
    <property type="evidence" value="ECO:0007669"/>
    <property type="project" value="UniProtKB-UniRule"/>
</dbReference>
<sequence length="286" mass="29450">MNAAASVEEFAPAKVNLSLKVLGRRSDGYHQLESLVVFARAGDRLTAHAAADLSLDISGAFGAMLAGEGDNLVLRAGRLLASELGREAGAHLLLEKNLPVASGIGGGSADAAATLRALKRLWDADVSEEQLAALALSLGADVPVCLDARPAFMHGRGEQIARLEALPHFALLLVNPGVEVSTACVFKTLAAPIVAELPTASEAPRFSTLDALIGWLEANGNDLEGPAREIAPVIGEVIAAIGATRGCRLARMSGSGATCFGIYASEDEARGAADAIARPGWWLAAA</sequence>
<keyword evidence="4 10" id="KW-0808">Transferase</keyword>
<keyword evidence="5 10" id="KW-0547">Nucleotide-binding</keyword>
<dbReference type="GO" id="GO:0019288">
    <property type="term" value="P:isopentenyl diphosphate biosynthetic process, methylerythritol 4-phosphate pathway"/>
    <property type="evidence" value="ECO:0007669"/>
    <property type="project" value="UniProtKB-UniRule"/>
</dbReference>
<dbReference type="InterPro" id="IPR020568">
    <property type="entry name" value="Ribosomal_Su5_D2-typ_SF"/>
</dbReference>
<organism evidence="13 14">
    <name type="scientific">Parvibaculum sedimenti</name>
    <dbReference type="NCBI Taxonomy" id="2608632"/>
    <lineage>
        <taxon>Bacteria</taxon>
        <taxon>Pseudomonadati</taxon>
        <taxon>Pseudomonadota</taxon>
        <taxon>Alphaproteobacteria</taxon>
        <taxon>Hyphomicrobiales</taxon>
        <taxon>Parvibaculaceae</taxon>
        <taxon>Parvibaculum</taxon>
    </lineage>
</organism>
<dbReference type="NCBIfam" id="NF011202">
    <property type="entry name" value="PRK14608.1"/>
    <property type="match status" value="1"/>
</dbReference>
<dbReference type="UniPathway" id="UPA00056">
    <property type="reaction ID" value="UER00094"/>
</dbReference>
<gene>
    <name evidence="10" type="primary">ispE</name>
    <name evidence="13" type="ORF">F2P47_10365</name>
</gene>
<dbReference type="AlphaFoldDB" id="A0A6N6VG85"/>
<evidence type="ECO:0000256" key="3">
    <source>
        <dbReference type="ARBA" id="ARBA00017473"/>
    </source>
</evidence>
<dbReference type="Pfam" id="PF08544">
    <property type="entry name" value="GHMP_kinases_C"/>
    <property type="match status" value="1"/>
</dbReference>
<keyword evidence="14" id="KW-1185">Reference proteome</keyword>
<dbReference type="InterPro" id="IPR036554">
    <property type="entry name" value="GHMP_kinase_C_sf"/>
</dbReference>
<dbReference type="PANTHER" id="PTHR43527">
    <property type="entry name" value="4-DIPHOSPHOCYTIDYL-2-C-METHYL-D-ERYTHRITOL KINASE, CHLOROPLASTIC"/>
    <property type="match status" value="1"/>
</dbReference>
<dbReference type="InterPro" id="IPR013750">
    <property type="entry name" value="GHMP_kinase_C_dom"/>
</dbReference>
<feature type="binding site" evidence="10">
    <location>
        <begin position="99"/>
        <end position="109"/>
    </location>
    <ligand>
        <name>ATP</name>
        <dbReference type="ChEBI" id="CHEBI:30616"/>
    </ligand>
</feature>
<keyword evidence="8 10" id="KW-0414">Isoprene biosynthesis</keyword>
<accession>A0A6N6VG85</accession>
<comment type="catalytic activity">
    <reaction evidence="10">
        <text>4-CDP-2-C-methyl-D-erythritol + ATP = 4-CDP-2-C-methyl-D-erythritol 2-phosphate + ADP + H(+)</text>
        <dbReference type="Rhea" id="RHEA:18437"/>
        <dbReference type="ChEBI" id="CHEBI:15378"/>
        <dbReference type="ChEBI" id="CHEBI:30616"/>
        <dbReference type="ChEBI" id="CHEBI:57823"/>
        <dbReference type="ChEBI" id="CHEBI:57919"/>
        <dbReference type="ChEBI" id="CHEBI:456216"/>
        <dbReference type="EC" id="2.7.1.148"/>
    </reaction>
</comment>
<dbReference type="InterPro" id="IPR004424">
    <property type="entry name" value="IspE"/>
</dbReference>
<evidence type="ECO:0000256" key="4">
    <source>
        <dbReference type="ARBA" id="ARBA00022679"/>
    </source>
</evidence>
<comment type="function">
    <text evidence="10">Catalyzes the phosphorylation of the position 2 hydroxy group of 4-diphosphocytidyl-2C-methyl-D-erythritol.</text>
</comment>
<evidence type="ECO:0000256" key="9">
    <source>
        <dbReference type="ARBA" id="ARBA00032554"/>
    </source>
</evidence>
<evidence type="ECO:0000256" key="2">
    <source>
        <dbReference type="ARBA" id="ARBA00012052"/>
    </source>
</evidence>
<name>A0A6N6VG85_9HYPH</name>
<dbReference type="Proteomes" id="UP000468901">
    <property type="component" value="Unassembled WGS sequence"/>
</dbReference>
<dbReference type="EC" id="2.7.1.148" evidence="2 10"/>
<dbReference type="PANTHER" id="PTHR43527:SF2">
    <property type="entry name" value="4-DIPHOSPHOCYTIDYL-2-C-METHYL-D-ERYTHRITOL KINASE, CHLOROPLASTIC"/>
    <property type="match status" value="1"/>
</dbReference>
<keyword evidence="7 10" id="KW-0067">ATP-binding</keyword>
<dbReference type="EMBL" id="WESC01000008">
    <property type="protein sequence ID" value="KAB7739903.1"/>
    <property type="molecule type" value="Genomic_DNA"/>
</dbReference>
<reference evidence="13 14" key="1">
    <citation type="submission" date="2019-09" db="EMBL/GenBank/DDBJ databases">
        <title>Parvibaculum sedimenti sp. nov., isolated from sediment.</title>
        <authorList>
            <person name="Wang Y."/>
        </authorList>
    </citation>
    <scope>NUCLEOTIDE SEQUENCE [LARGE SCALE GENOMIC DNA]</scope>
    <source>
        <strain evidence="13 14">HXT-9</strain>
    </source>
</reference>
<dbReference type="SUPFAM" id="SSF54211">
    <property type="entry name" value="Ribosomal protein S5 domain 2-like"/>
    <property type="match status" value="1"/>
</dbReference>
<evidence type="ECO:0000256" key="10">
    <source>
        <dbReference type="HAMAP-Rule" id="MF_00061"/>
    </source>
</evidence>
<feature type="domain" description="GHMP kinase C-terminal" evidence="12">
    <location>
        <begin position="204"/>
        <end position="278"/>
    </location>
</feature>
<evidence type="ECO:0000313" key="14">
    <source>
        <dbReference type="Proteomes" id="UP000468901"/>
    </source>
</evidence>
<feature type="active site" evidence="10">
    <location>
        <position position="14"/>
    </location>
</feature>
<evidence type="ECO:0000256" key="7">
    <source>
        <dbReference type="ARBA" id="ARBA00022840"/>
    </source>
</evidence>
<proteinExistence type="inferred from homology"/>
<dbReference type="PIRSF" id="PIRSF010376">
    <property type="entry name" value="IspE"/>
    <property type="match status" value="1"/>
</dbReference>
<comment type="caution">
    <text evidence="13">The sequence shown here is derived from an EMBL/GenBank/DDBJ whole genome shotgun (WGS) entry which is preliminary data.</text>
</comment>
<evidence type="ECO:0000259" key="11">
    <source>
        <dbReference type="Pfam" id="PF00288"/>
    </source>
</evidence>
<dbReference type="NCBIfam" id="TIGR00154">
    <property type="entry name" value="ispE"/>
    <property type="match status" value="1"/>
</dbReference>
<dbReference type="InterPro" id="IPR014721">
    <property type="entry name" value="Ribsml_uS5_D2-typ_fold_subgr"/>
</dbReference>
<dbReference type="Pfam" id="PF00288">
    <property type="entry name" value="GHMP_kinases_N"/>
    <property type="match status" value="1"/>
</dbReference>
<dbReference type="SUPFAM" id="SSF55060">
    <property type="entry name" value="GHMP Kinase, C-terminal domain"/>
    <property type="match status" value="1"/>
</dbReference>
<comment type="pathway">
    <text evidence="10">Isoprenoid biosynthesis; isopentenyl diphosphate biosynthesis via DXP pathway; isopentenyl diphosphate from 1-deoxy-D-xylulose 5-phosphate: step 3/6.</text>
</comment>
<protein>
    <recommendedName>
        <fullName evidence="3 10">4-diphosphocytidyl-2-C-methyl-D-erythritol kinase</fullName>
        <shortName evidence="10">CMK</shortName>
        <ecNumber evidence="2 10">2.7.1.148</ecNumber>
    </recommendedName>
    <alternativeName>
        <fullName evidence="9 10">4-(cytidine-5'-diphospho)-2-C-methyl-D-erythritol kinase</fullName>
    </alternativeName>
</protein>
<feature type="domain" description="GHMP kinase N-terminal" evidence="11">
    <location>
        <begin position="71"/>
        <end position="146"/>
    </location>
</feature>
<keyword evidence="6 10" id="KW-0418">Kinase</keyword>
<dbReference type="Gene3D" id="3.30.230.10">
    <property type="match status" value="1"/>
</dbReference>
<dbReference type="GO" id="GO:0005524">
    <property type="term" value="F:ATP binding"/>
    <property type="evidence" value="ECO:0007669"/>
    <property type="project" value="UniProtKB-UniRule"/>
</dbReference>
<feature type="active site" evidence="10">
    <location>
        <position position="141"/>
    </location>
</feature>
<evidence type="ECO:0000256" key="1">
    <source>
        <dbReference type="ARBA" id="ARBA00009684"/>
    </source>
</evidence>
<evidence type="ECO:0000256" key="5">
    <source>
        <dbReference type="ARBA" id="ARBA00022741"/>
    </source>
</evidence>
<dbReference type="Gene3D" id="3.30.70.890">
    <property type="entry name" value="GHMP kinase, C-terminal domain"/>
    <property type="match status" value="1"/>
</dbReference>
<dbReference type="InterPro" id="IPR006204">
    <property type="entry name" value="GHMP_kinase_N_dom"/>
</dbReference>
<comment type="similarity">
    <text evidence="1 10">Belongs to the GHMP kinase family. IspE subfamily.</text>
</comment>
<evidence type="ECO:0000313" key="13">
    <source>
        <dbReference type="EMBL" id="KAB7739903.1"/>
    </source>
</evidence>
<dbReference type="RefSeq" id="WP_152216283.1">
    <property type="nucleotide sequence ID" value="NZ_JBAQYD010000236.1"/>
</dbReference>
<dbReference type="HAMAP" id="MF_00061">
    <property type="entry name" value="IspE"/>
    <property type="match status" value="1"/>
</dbReference>
<evidence type="ECO:0000256" key="6">
    <source>
        <dbReference type="ARBA" id="ARBA00022777"/>
    </source>
</evidence>
<evidence type="ECO:0000259" key="12">
    <source>
        <dbReference type="Pfam" id="PF08544"/>
    </source>
</evidence>
<dbReference type="GO" id="GO:0016114">
    <property type="term" value="P:terpenoid biosynthetic process"/>
    <property type="evidence" value="ECO:0007669"/>
    <property type="project" value="UniProtKB-UniRule"/>
</dbReference>
<evidence type="ECO:0000256" key="8">
    <source>
        <dbReference type="ARBA" id="ARBA00023229"/>
    </source>
</evidence>